<dbReference type="RefSeq" id="WP_119356976.1">
    <property type="nucleotide sequence ID" value="NZ_BJXM01000020.1"/>
</dbReference>
<evidence type="ECO:0000256" key="3">
    <source>
        <dbReference type="ARBA" id="ARBA00007441"/>
    </source>
</evidence>
<keyword evidence="9" id="KW-0238">DNA-binding</keyword>
<dbReference type="CDD" id="cd07377">
    <property type="entry name" value="WHTH_GntR"/>
    <property type="match status" value="1"/>
</dbReference>
<dbReference type="GO" id="GO:0003677">
    <property type="term" value="F:DNA binding"/>
    <property type="evidence" value="ECO:0007669"/>
    <property type="project" value="UniProtKB-KW"/>
</dbReference>
<accession>A0A399FA32</accession>
<dbReference type="PROSITE" id="PS50949">
    <property type="entry name" value="HTH_GNTR"/>
    <property type="match status" value="1"/>
</dbReference>
<sequence>MLEPKPRPDLKLNRRHSQALYRQIAEQIKTRIASGELPGGARLPPIRALAAELGVTRLTVQNAYRELQAEGLIEATVGRGTFVGPETHPSLLHLHLGEQLTPKGVLHDVHKVQQVRGVRNLALASPDPHLFPTEEFWASLEALHPQGSELFQYGPLVGDPHLRLAISELLAQRGLEAPAEEVLITVGGLQGLALIARVLCQPGDEVIIEQPTYLGFLNILHTLKLRPLPVPLDEEGPSLPHLEALLKKHRPRFYYTVPNFHNPTGIRFSPQRRQALVELAARHGLTLVEDDTYAQLSYDAPPPAPLRALDSSGNVLYLSSFSKVLMPGLRIGFVLAPPALLEGLLALHSASDICGPPLLLQRATARFIQQGGLERHLRKVLPIYRERRGALLDALRAHMPRVARWTRPQGGFSCWLSLPAYFPPGALYQAALHRGVALTPGEAFLTQTQDRTHMRLCFGYQGSEALREGVAQLAQLIQEQATRLAQRAPIAEVL</sequence>
<name>A0A399FA32_9DEIN</name>
<evidence type="ECO:0000256" key="6">
    <source>
        <dbReference type="ARBA" id="ARBA00022679"/>
    </source>
</evidence>
<dbReference type="Proteomes" id="UP000266178">
    <property type="component" value="Unassembled WGS sequence"/>
</dbReference>
<dbReference type="CDD" id="cd00609">
    <property type="entry name" value="AAT_like"/>
    <property type="match status" value="1"/>
</dbReference>
<evidence type="ECO:0000259" key="11">
    <source>
        <dbReference type="PROSITE" id="PS50949"/>
    </source>
</evidence>
<evidence type="ECO:0000256" key="7">
    <source>
        <dbReference type="ARBA" id="ARBA00022898"/>
    </source>
</evidence>
<keyword evidence="13" id="KW-1185">Reference proteome</keyword>
<dbReference type="Gene3D" id="3.40.640.10">
    <property type="entry name" value="Type I PLP-dependent aspartate aminotransferase-like (Major domain)"/>
    <property type="match status" value="1"/>
</dbReference>
<comment type="caution">
    <text evidence="12">The sequence shown here is derived from an EMBL/GenBank/DDBJ whole genome shotgun (WGS) entry which is preliminary data.</text>
</comment>
<reference evidence="12 13" key="1">
    <citation type="submission" date="2018-08" db="EMBL/GenBank/DDBJ databases">
        <title>Meiothermus granaticius genome AF-68 sequencing project.</title>
        <authorList>
            <person name="Da Costa M.S."/>
            <person name="Albuquerque L."/>
            <person name="Raposo P."/>
            <person name="Froufe H.J.C."/>
            <person name="Barroso C.S."/>
            <person name="Egas C."/>
        </authorList>
    </citation>
    <scope>NUCLEOTIDE SEQUENCE [LARGE SCALE GENOMIC DNA]</scope>
    <source>
        <strain evidence="12 13">AF-68</strain>
    </source>
</reference>
<dbReference type="PANTHER" id="PTHR46577:SF2">
    <property type="entry name" value="TRANSCRIPTIONAL REGULATORY PROTEIN"/>
    <property type="match status" value="1"/>
</dbReference>
<dbReference type="InterPro" id="IPR004839">
    <property type="entry name" value="Aminotransferase_I/II_large"/>
</dbReference>
<dbReference type="InterPro" id="IPR036390">
    <property type="entry name" value="WH_DNA-bd_sf"/>
</dbReference>
<feature type="domain" description="HTH gntR-type" evidence="11">
    <location>
        <begin position="18"/>
        <end position="86"/>
    </location>
</feature>
<evidence type="ECO:0000313" key="13">
    <source>
        <dbReference type="Proteomes" id="UP000266178"/>
    </source>
</evidence>
<dbReference type="OrthoDB" id="9808770at2"/>
<evidence type="ECO:0000256" key="8">
    <source>
        <dbReference type="ARBA" id="ARBA00023015"/>
    </source>
</evidence>
<dbReference type="InterPro" id="IPR051446">
    <property type="entry name" value="HTH_trans_reg/aminotransferase"/>
</dbReference>
<dbReference type="EMBL" id="QWLB01000017">
    <property type="protein sequence ID" value="RIH92575.1"/>
    <property type="molecule type" value="Genomic_DNA"/>
</dbReference>
<dbReference type="GO" id="GO:0047536">
    <property type="term" value="F:2-aminoadipate transaminase activity"/>
    <property type="evidence" value="ECO:0007669"/>
    <property type="project" value="UniProtKB-EC"/>
</dbReference>
<dbReference type="SMART" id="SM00345">
    <property type="entry name" value="HTH_GNTR"/>
    <property type="match status" value="1"/>
</dbReference>
<keyword evidence="5 12" id="KW-0032">Aminotransferase</keyword>
<evidence type="ECO:0000256" key="9">
    <source>
        <dbReference type="ARBA" id="ARBA00023125"/>
    </source>
</evidence>
<dbReference type="InterPro" id="IPR036388">
    <property type="entry name" value="WH-like_DNA-bd_sf"/>
</dbReference>
<comment type="subunit">
    <text evidence="4">Homodimer.</text>
</comment>
<dbReference type="InterPro" id="IPR015421">
    <property type="entry name" value="PyrdxlP-dep_Trfase_major"/>
</dbReference>
<gene>
    <name evidence="12" type="primary">lysN_1</name>
    <name evidence="12" type="ORF">Mgrana_01475</name>
</gene>
<keyword evidence="7" id="KW-0663">Pyridoxal phosphate</keyword>
<evidence type="ECO:0000256" key="1">
    <source>
        <dbReference type="ARBA" id="ARBA00001933"/>
    </source>
</evidence>
<dbReference type="EC" id="2.6.1.39" evidence="12"/>
<dbReference type="SUPFAM" id="SSF53383">
    <property type="entry name" value="PLP-dependent transferases"/>
    <property type="match status" value="1"/>
</dbReference>
<keyword evidence="8" id="KW-0805">Transcription regulation</keyword>
<dbReference type="Pfam" id="PF00155">
    <property type="entry name" value="Aminotran_1_2"/>
    <property type="match status" value="1"/>
</dbReference>
<evidence type="ECO:0000256" key="10">
    <source>
        <dbReference type="ARBA" id="ARBA00023163"/>
    </source>
</evidence>
<dbReference type="InterPro" id="IPR000524">
    <property type="entry name" value="Tscrpt_reg_HTH_GntR"/>
</dbReference>
<dbReference type="InterPro" id="IPR015424">
    <property type="entry name" value="PyrdxlP-dep_Trfase"/>
</dbReference>
<evidence type="ECO:0000256" key="5">
    <source>
        <dbReference type="ARBA" id="ARBA00022576"/>
    </source>
</evidence>
<dbReference type="PRINTS" id="PR00035">
    <property type="entry name" value="HTHGNTR"/>
</dbReference>
<dbReference type="PANTHER" id="PTHR46577">
    <property type="entry name" value="HTH-TYPE TRANSCRIPTIONAL REGULATORY PROTEIN GABR"/>
    <property type="match status" value="1"/>
</dbReference>
<evidence type="ECO:0000256" key="2">
    <source>
        <dbReference type="ARBA" id="ARBA00005384"/>
    </source>
</evidence>
<dbReference type="AlphaFoldDB" id="A0A399FA32"/>
<dbReference type="SUPFAM" id="SSF46785">
    <property type="entry name" value="Winged helix' DNA-binding domain"/>
    <property type="match status" value="1"/>
</dbReference>
<comment type="cofactor">
    <cofactor evidence="1">
        <name>pyridoxal 5'-phosphate</name>
        <dbReference type="ChEBI" id="CHEBI:597326"/>
    </cofactor>
</comment>
<comment type="similarity">
    <text evidence="2">In the C-terminal section; belongs to the class-I pyridoxal-phosphate-dependent aminotransferase family.</text>
</comment>
<dbReference type="InterPro" id="IPR015422">
    <property type="entry name" value="PyrdxlP-dep_Trfase_small"/>
</dbReference>
<proteinExistence type="inferred from homology"/>
<dbReference type="FunFam" id="3.40.640.10:FF:000053">
    <property type="entry name" value="Aminotransferase, class I"/>
    <property type="match status" value="1"/>
</dbReference>
<keyword evidence="6 12" id="KW-0808">Transferase</keyword>
<comment type="similarity">
    <text evidence="3">Belongs to the class-I pyridoxal-phosphate-dependent aminotransferase family.</text>
</comment>
<dbReference type="GO" id="GO:0030170">
    <property type="term" value="F:pyridoxal phosphate binding"/>
    <property type="evidence" value="ECO:0007669"/>
    <property type="project" value="InterPro"/>
</dbReference>
<keyword evidence="10" id="KW-0804">Transcription</keyword>
<evidence type="ECO:0000256" key="4">
    <source>
        <dbReference type="ARBA" id="ARBA00011738"/>
    </source>
</evidence>
<evidence type="ECO:0000313" key="12">
    <source>
        <dbReference type="EMBL" id="RIH92575.1"/>
    </source>
</evidence>
<protein>
    <submittedName>
        <fullName evidence="12">2-aminoadipate transaminase</fullName>
        <ecNumber evidence="12">2.6.1.39</ecNumber>
    </submittedName>
</protein>
<organism evidence="12 13">
    <name type="scientific">Meiothermus granaticius NBRC 107808</name>
    <dbReference type="NCBI Taxonomy" id="1227551"/>
    <lineage>
        <taxon>Bacteria</taxon>
        <taxon>Thermotogati</taxon>
        <taxon>Deinococcota</taxon>
        <taxon>Deinococci</taxon>
        <taxon>Thermales</taxon>
        <taxon>Thermaceae</taxon>
        <taxon>Meiothermus</taxon>
    </lineage>
</organism>
<dbReference type="GO" id="GO:0003700">
    <property type="term" value="F:DNA-binding transcription factor activity"/>
    <property type="evidence" value="ECO:0007669"/>
    <property type="project" value="InterPro"/>
</dbReference>
<dbReference type="Gene3D" id="3.90.1150.10">
    <property type="entry name" value="Aspartate Aminotransferase, domain 1"/>
    <property type="match status" value="1"/>
</dbReference>
<dbReference type="Pfam" id="PF00392">
    <property type="entry name" value="GntR"/>
    <property type="match status" value="1"/>
</dbReference>
<dbReference type="Gene3D" id="1.10.10.10">
    <property type="entry name" value="Winged helix-like DNA-binding domain superfamily/Winged helix DNA-binding domain"/>
    <property type="match status" value="1"/>
</dbReference>